<dbReference type="GO" id="GO:0015891">
    <property type="term" value="P:siderophore transport"/>
    <property type="evidence" value="ECO:0007669"/>
    <property type="project" value="InterPro"/>
</dbReference>
<keyword evidence="10 15" id="KW-0798">TonB box</keyword>
<dbReference type="Proteomes" id="UP000238196">
    <property type="component" value="Unassembled WGS sequence"/>
</dbReference>
<evidence type="ECO:0000256" key="6">
    <source>
        <dbReference type="ARBA" id="ARBA00022692"/>
    </source>
</evidence>
<evidence type="ECO:0000256" key="1">
    <source>
        <dbReference type="ARBA" id="ARBA00004571"/>
    </source>
</evidence>
<evidence type="ECO:0000256" key="12">
    <source>
        <dbReference type="ARBA" id="ARBA00023170"/>
    </source>
</evidence>
<dbReference type="PANTHER" id="PTHR32552:SF68">
    <property type="entry name" value="FERRICHROME OUTER MEMBRANE TRANSPORTER_PHAGE RECEPTOR"/>
    <property type="match status" value="1"/>
</dbReference>
<keyword evidence="11 14" id="KW-0472">Membrane</keyword>
<dbReference type="SUPFAM" id="SSF56935">
    <property type="entry name" value="Porins"/>
    <property type="match status" value="1"/>
</dbReference>
<evidence type="ECO:0000256" key="3">
    <source>
        <dbReference type="ARBA" id="ARBA00022448"/>
    </source>
</evidence>
<evidence type="ECO:0000256" key="13">
    <source>
        <dbReference type="ARBA" id="ARBA00023237"/>
    </source>
</evidence>
<gene>
    <name evidence="19" type="ORF">C4K68_05345</name>
</gene>
<keyword evidence="3 14" id="KW-0813">Transport</keyword>
<dbReference type="InterPro" id="IPR012910">
    <property type="entry name" value="Plug_dom"/>
</dbReference>
<evidence type="ECO:0000256" key="14">
    <source>
        <dbReference type="PROSITE-ProRule" id="PRU01360"/>
    </source>
</evidence>
<keyword evidence="4 14" id="KW-1134">Transmembrane beta strand</keyword>
<evidence type="ECO:0000256" key="4">
    <source>
        <dbReference type="ARBA" id="ARBA00022452"/>
    </source>
</evidence>
<evidence type="ECO:0000256" key="11">
    <source>
        <dbReference type="ARBA" id="ARBA00023136"/>
    </source>
</evidence>
<proteinExistence type="inferred from homology"/>
<dbReference type="PANTHER" id="PTHR32552">
    <property type="entry name" value="FERRICHROME IRON RECEPTOR-RELATED"/>
    <property type="match status" value="1"/>
</dbReference>
<evidence type="ECO:0000256" key="8">
    <source>
        <dbReference type="ARBA" id="ARBA00023004"/>
    </source>
</evidence>
<dbReference type="NCBIfam" id="TIGR01783">
    <property type="entry name" value="TonB-siderophor"/>
    <property type="match status" value="1"/>
</dbReference>
<evidence type="ECO:0000259" key="18">
    <source>
        <dbReference type="Pfam" id="PF07715"/>
    </source>
</evidence>
<dbReference type="Pfam" id="PF00593">
    <property type="entry name" value="TonB_dep_Rec_b-barrel"/>
    <property type="match status" value="1"/>
</dbReference>
<dbReference type="InterPro" id="IPR010105">
    <property type="entry name" value="TonB_sidphr_rcpt"/>
</dbReference>
<organism evidence="19 20">
    <name type="scientific">Proteobacteria bacterium 228</name>
    <dbReference type="NCBI Taxonomy" id="2083153"/>
    <lineage>
        <taxon>Bacteria</taxon>
        <taxon>Pseudomonadati</taxon>
        <taxon>Pseudomonadota</taxon>
    </lineage>
</organism>
<evidence type="ECO:0000256" key="2">
    <source>
        <dbReference type="ARBA" id="ARBA00009810"/>
    </source>
</evidence>
<evidence type="ECO:0008006" key="21">
    <source>
        <dbReference type="Google" id="ProtNLM"/>
    </source>
</evidence>
<comment type="caution">
    <text evidence="19">The sequence shown here is derived from an EMBL/GenBank/DDBJ whole genome shotgun (WGS) entry which is preliminary data.</text>
</comment>
<dbReference type="GO" id="GO:0015344">
    <property type="term" value="F:siderophore uptake transmembrane transporter activity"/>
    <property type="evidence" value="ECO:0007669"/>
    <property type="project" value="TreeGrafter"/>
</dbReference>
<dbReference type="PROSITE" id="PS52016">
    <property type="entry name" value="TONB_DEPENDENT_REC_3"/>
    <property type="match status" value="1"/>
</dbReference>
<reference evidence="19 20" key="1">
    <citation type="submission" date="2018-02" db="EMBL/GenBank/DDBJ databases">
        <title>novel marine gammaproteobacteria from coastal saline agro ecosystem.</title>
        <authorList>
            <person name="Krishnan R."/>
            <person name="Ramesh Kumar N."/>
        </authorList>
    </citation>
    <scope>NUCLEOTIDE SEQUENCE [LARGE SCALE GENOMIC DNA]</scope>
    <source>
        <strain evidence="19 20">228</strain>
    </source>
</reference>
<evidence type="ECO:0000256" key="9">
    <source>
        <dbReference type="ARBA" id="ARBA00023065"/>
    </source>
</evidence>
<dbReference type="CDD" id="cd01347">
    <property type="entry name" value="ligand_gated_channel"/>
    <property type="match status" value="1"/>
</dbReference>
<keyword evidence="5" id="KW-0410">Iron transport</keyword>
<name>A0A2S5KUD6_9PROT</name>
<dbReference type="GO" id="GO:0009279">
    <property type="term" value="C:cell outer membrane"/>
    <property type="evidence" value="ECO:0007669"/>
    <property type="project" value="UniProtKB-SubCell"/>
</dbReference>
<evidence type="ECO:0000256" key="7">
    <source>
        <dbReference type="ARBA" id="ARBA00022729"/>
    </source>
</evidence>
<dbReference type="Pfam" id="PF07715">
    <property type="entry name" value="Plug"/>
    <property type="match status" value="1"/>
</dbReference>
<dbReference type="EMBL" id="PRLP01000015">
    <property type="protein sequence ID" value="PPC78474.1"/>
    <property type="molecule type" value="Genomic_DNA"/>
</dbReference>
<evidence type="ECO:0000259" key="17">
    <source>
        <dbReference type="Pfam" id="PF00593"/>
    </source>
</evidence>
<dbReference type="Gene3D" id="2.40.170.20">
    <property type="entry name" value="TonB-dependent receptor, beta-barrel domain"/>
    <property type="match status" value="1"/>
</dbReference>
<evidence type="ECO:0000256" key="10">
    <source>
        <dbReference type="ARBA" id="ARBA00023077"/>
    </source>
</evidence>
<dbReference type="AlphaFoldDB" id="A0A2S5KUD6"/>
<evidence type="ECO:0000256" key="15">
    <source>
        <dbReference type="RuleBase" id="RU003357"/>
    </source>
</evidence>
<keyword evidence="13 14" id="KW-0998">Cell outer membrane</keyword>
<dbReference type="OrthoDB" id="127311at2"/>
<keyword evidence="8" id="KW-0408">Iron</keyword>
<dbReference type="Gene3D" id="2.170.130.10">
    <property type="entry name" value="TonB-dependent receptor, plug domain"/>
    <property type="match status" value="1"/>
</dbReference>
<dbReference type="InterPro" id="IPR039426">
    <property type="entry name" value="TonB-dep_rcpt-like"/>
</dbReference>
<feature type="domain" description="TonB-dependent receptor plug" evidence="18">
    <location>
        <begin position="53"/>
        <end position="146"/>
    </location>
</feature>
<keyword evidence="9" id="KW-0406">Ion transport</keyword>
<dbReference type="InterPro" id="IPR037066">
    <property type="entry name" value="Plug_dom_sf"/>
</dbReference>
<dbReference type="GO" id="GO:0038023">
    <property type="term" value="F:signaling receptor activity"/>
    <property type="evidence" value="ECO:0007669"/>
    <property type="project" value="InterPro"/>
</dbReference>
<feature type="chain" id="PRO_5015484247" description="TonB-dependent siderophore receptor" evidence="16">
    <location>
        <begin position="24"/>
        <end position="705"/>
    </location>
</feature>
<dbReference type="InterPro" id="IPR000531">
    <property type="entry name" value="Beta-barrel_TonB"/>
</dbReference>
<keyword evidence="12" id="KW-0675">Receptor</keyword>
<comment type="subcellular location">
    <subcellularLocation>
        <location evidence="1 14">Cell outer membrane</location>
        <topology evidence="1 14">Multi-pass membrane protein</topology>
    </subcellularLocation>
</comment>
<sequence>MTLFLRPSLITLAVLAAHTSVHADTLQLDTLSVQADVEASSTVKSAAGDDSQALTVNAVDQNKIEAVQPRNLSDSIDTLPGIQKSGTNNSDYVSRGFALTRDNMKMDGMNAWVLKDQQIPLILVDRVEVLKGVGSMYYGSQEPGGVVNIITKKPQAESYHEINVEGGGWASSSTGKGWGDKKVSFDSTGMISNHPSLLYRVVGEYVDSQGFRDDEKRSGYFFAPMLTWQIDDKQSLTAQVEVTRYHYNYQSGLVAPGADIHRVAAITTNYLGPQNYATDEGVAASLSYERELAAGWKNVTKWRSVWHKDERENFDISSVSDDVSPTVARYYRHLYNQQENHSLDSYFTGEATTGQLLHRLTLGGTYAYTQNDFNRLAWGSADSALSLDVYQPAKSYIDTSSISSGAGSHRIYTYDTYSLYAQDVIGLTDRWDMQLGGRYDWQHREYESLAYTNAKGKYVAGSYTEADKDYFTPTLGTSYRLTDSIRLHTSYSESYETSAVDKTDVHGNNFEPETGKQYEVGLHVQPATNWNADLVLFNIEKRNVIVTDSDGDDAALGKVRSRGAELSLGWQPDQNWNLQASYTLLHTRVLEGDQDTSDSEEGNEFINSPHQQMVLQAQFRASSDLTLGALWLVQGRRYGSTDNQLVLPGYSRLDLTADYQIDKNTSVALSVKNVLDKQYYVSADSETAVYAGDPRYISAKLKYVF</sequence>
<accession>A0A2S5KUD6</accession>
<feature type="domain" description="TonB-dependent receptor-like beta-barrel" evidence="17">
    <location>
        <begin position="227"/>
        <end position="674"/>
    </location>
</feature>
<protein>
    <recommendedName>
        <fullName evidence="21">TonB-dependent siderophore receptor</fullName>
    </recommendedName>
</protein>
<comment type="similarity">
    <text evidence="2 14 15">Belongs to the TonB-dependent receptor family.</text>
</comment>
<evidence type="ECO:0000313" key="19">
    <source>
        <dbReference type="EMBL" id="PPC78474.1"/>
    </source>
</evidence>
<keyword evidence="7 16" id="KW-0732">Signal</keyword>
<evidence type="ECO:0000256" key="16">
    <source>
        <dbReference type="SAM" id="SignalP"/>
    </source>
</evidence>
<evidence type="ECO:0000313" key="20">
    <source>
        <dbReference type="Proteomes" id="UP000238196"/>
    </source>
</evidence>
<evidence type="ECO:0000256" key="5">
    <source>
        <dbReference type="ARBA" id="ARBA00022496"/>
    </source>
</evidence>
<keyword evidence="6 14" id="KW-0812">Transmembrane</keyword>
<dbReference type="InterPro" id="IPR036942">
    <property type="entry name" value="Beta-barrel_TonB_sf"/>
</dbReference>
<feature type="signal peptide" evidence="16">
    <location>
        <begin position="1"/>
        <end position="23"/>
    </location>
</feature>